<dbReference type="InterPro" id="IPR038422">
    <property type="entry name" value="Cut8/Sts1_sf"/>
</dbReference>
<dbReference type="AlphaFoldDB" id="A0AAF0EZ24"/>
<reference evidence="5" key="1">
    <citation type="submission" date="2023-03" db="EMBL/GenBank/DDBJ databases">
        <title>Mating type loci evolution in Malassezia.</title>
        <authorList>
            <person name="Coelho M.A."/>
        </authorList>
    </citation>
    <scope>NUCLEOTIDE SEQUENCE</scope>
    <source>
        <strain evidence="5">CBS 9431</strain>
    </source>
</reference>
<keyword evidence="3" id="KW-0653">Protein transport</keyword>
<dbReference type="GO" id="GO:0015031">
    <property type="term" value="P:protein transport"/>
    <property type="evidence" value="ECO:0007669"/>
    <property type="project" value="UniProtKB-UniRule"/>
</dbReference>
<dbReference type="Proteomes" id="UP001217754">
    <property type="component" value="Chromosome 1"/>
</dbReference>
<keyword evidence="3" id="KW-0963">Cytoplasm</keyword>
<sequence length="413" mass="44626">MAWRTGAQTSLDIATPPPPPIPFNAGRPVQHTPMPLSFGFGCGSATAAPAPVLDPMPGPSAWRTPDAFAGRTSMPKRRRSSVDVEEPIEVHADADEEMASSPTLAKRRRASHGRYETDGGARVLAPPRTSRRNAPQGAEVGKLLASLDKPALLSILHQLMGRSDALADDIYTLLPTPSLESVEHALDAAEAKIRHAIPMAPLSAAHVRDQYVWSRVRTSLGELASDVRGYVALFSLNPDASQRDAREHEPMHPATTFSFLHATTLRMLRIARMLPHDDQNLPTEKKGDTLDALYASALPPRALAADAPNTIATTILPTLLREWEHWLRAVDHAVNQAGRMYGQEVVVGWERGLASLGTHSAVLGAARTPEEAALRSVMDHAAQRMHSALGWLAGPAHRPAWSFGVHAHAMDAV</sequence>
<dbReference type="GO" id="GO:0071630">
    <property type="term" value="P:nuclear protein quality control by the ubiquitin-proteasome system"/>
    <property type="evidence" value="ECO:0007669"/>
    <property type="project" value="UniProtKB-UniRule"/>
</dbReference>
<keyword evidence="6" id="KW-1185">Reference proteome</keyword>
<dbReference type="GeneID" id="85224435"/>
<keyword evidence="2 3" id="KW-0539">Nucleus</keyword>
<evidence type="ECO:0000256" key="4">
    <source>
        <dbReference type="SAM" id="MobiDB-lite"/>
    </source>
</evidence>
<comment type="subcellular location">
    <subcellularLocation>
        <location evidence="3">Cytoplasm</location>
    </subcellularLocation>
    <subcellularLocation>
        <location evidence="3">Nucleus</location>
    </subcellularLocation>
</comment>
<feature type="region of interest" description="Disordered" evidence="4">
    <location>
        <begin position="1"/>
        <end position="21"/>
    </location>
</feature>
<dbReference type="GO" id="GO:0031965">
    <property type="term" value="C:nuclear membrane"/>
    <property type="evidence" value="ECO:0007669"/>
    <property type="project" value="TreeGrafter"/>
</dbReference>
<feature type="compositionally biased region" description="Polar residues" evidence="4">
    <location>
        <begin position="1"/>
        <end position="12"/>
    </location>
</feature>
<dbReference type="PANTHER" id="PTHR28032">
    <property type="entry name" value="FI02826P"/>
    <property type="match status" value="1"/>
</dbReference>
<feature type="region of interest" description="Disordered" evidence="4">
    <location>
        <begin position="64"/>
        <end position="84"/>
    </location>
</feature>
<gene>
    <name evidence="5" type="ORF">MJAP1_000786</name>
</gene>
<accession>A0AAF0EZ24</accession>
<dbReference type="Gene3D" id="1.20.58.1590">
    <property type="entry name" value="Tethering factor for nuclear proteasome Cut8/Sts1"/>
    <property type="match status" value="1"/>
</dbReference>
<evidence type="ECO:0000313" key="6">
    <source>
        <dbReference type="Proteomes" id="UP001217754"/>
    </source>
</evidence>
<dbReference type="GO" id="GO:0031144">
    <property type="term" value="P:proteasome localization"/>
    <property type="evidence" value="ECO:0007669"/>
    <property type="project" value="UniProtKB-UniRule"/>
</dbReference>
<comment type="subunit">
    <text evidence="3">Binds the proteasome.</text>
</comment>
<dbReference type="Pfam" id="PF08559">
    <property type="entry name" value="Cut8"/>
    <property type="match status" value="1"/>
</dbReference>
<dbReference type="GO" id="GO:0070628">
    <property type="term" value="F:proteasome binding"/>
    <property type="evidence" value="ECO:0007669"/>
    <property type="project" value="TreeGrafter"/>
</dbReference>
<evidence type="ECO:0000256" key="1">
    <source>
        <dbReference type="ARBA" id="ARBA00006199"/>
    </source>
</evidence>
<evidence type="ECO:0000256" key="3">
    <source>
        <dbReference type="RuleBase" id="RU368013"/>
    </source>
</evidence>
<protein>
    <recommendedName>
        <fullName evidence="3">Tethering factor for nuclear proteasome STS1</fullName>
    </recommendedName>
</protein>
<dbReference type="EMBL" id="CP119958">
    <property type="protein sequence ID" value="WFD37839.1"/>
    <property type="molecule type" value="Genomic_DNA"/>
</dbReference>
<dbReference type="InterPro" id="IPR013868">
    <property type="entry name" value="Cut8/Sts1_fam"/>
</dbReference>
<dbReference type="PANTHER" id="PTHR28032:SF1">
    <property type="entry name" value="FI02826P"/>
    <property type="match status" value="1"/>
</dbReference>
<dbReference type="RefSeq" id="XP_060120736.1">
    <property type="nucleotide sequence ID" value="XM_060264753.1"/>
</dbReference>
<dbReference type="GO" id="GO:0005737">
    <property type="term" value="C:cytoplasm"/>
    <property type="evidence" value="ECO:0007669"/>
    <property type="project" value="UniProtKB-SubCell"/>
</dbReference>
<proteinExistence type="inferred from homology"/>
<comment type="function">
    <text evidence="3">Involved in ubiquitin-mediated protein degradation. Regulatory factor in the ubiquitin/proteasome pathway that controls the turnover of proteasome substrates. Targets proteasomes to the nucleus and facilitates the degradation of nuclear proteins.</text>
</comment>
<feature type="region of interest" description="Disordered" evidence="4">
    <location>
        <begin position="96"/>
        <end position="120"/>
    </location>
</feature>
<comment type="similarity">
    <text evidence="1 3">Belongs to the cut8/STS1 family.</text>
</comment>
<name>A0AAF0EZ24_9BASI</name>
<organism evidence="5 6">
    <name type="scientific">Malassezia japonica</name>
    <dbReference type="NCBI Taxonomy" id="223818"/>
    <lineage>
        <taxon>Eukaryota</taxon>
        <taxon>Fungi</taxon>
        <taxon>Dikarya</taxon>
        <taxon>Basidiomycota</taxon>
        <taxon>Ustilaginomycotina</taxon>
        <taxon>Malasseziomycetes</taxon>
        <taxon>Malasseziales</taxon>
        <taxon>Malasseziaceae</taxon>
        <taxon>Malassezia</taxon>
    </lineage>
</organism>
<evidence type="ECO:0000256" key="2">
    <source>
        <dbReference type="ARBA" id="ARBA00023242"/>
    </source>
</evidence>
<keyword evidence="3" id="KW-0813">Transport</keyword>
<evidence type="ECO:0000313" key="5">
    <source>
        <dbReference type="EMBL" id="WFD37839.1"/>
    </source>
</evidence>